<dbReference type="AlphaFoldDB" id="A0A652YY39"/>
<gene>
    <name evidence="7" type="ORF">FNL38_101762</name>
</gene>
<dbReference type="EMBL" id="VNIQ01000001">
    <property type="protein sequence ID" value="TYQ08390.1"/>
    <property type="molecule type" value="Genomic_DNA"/>
</dbReference>
<feature type="domain" description="HTH tetR-type" evidence="6">
    <location>
        <begin position="21"/>
        <end position="82"/>
    </location>
</feature>
<dbReference type="Gene3D" id="1.10.10.60">
    <property type="entry name" value="Homeodomain-like"/>
    <property type="match status" value="1"/>
</dbReference>
<evidence type="ECO:0000259" key="6">
    <source>
        <dbReference type="PROSITE" id="PS50977"/>
    </source>
</evidence>
<feature type="DNA-binding region" description="H-T-H motif" evidence="4">
    <location>
        <begin position="45"/>
        <end position="64"/>
    </location>
</feature>
<dbReference type="InterPro" id="IPR050109">
    <property type="entry name" value="HTH-type_TetR-like_transc_reg"/>
</dbReference>
<dbReference type="Pfam" id="PF16859">
    <property type="entry name" value="TetR_C_11"/>
    <property type="match status" value="1"/>
</dbReference>
<accession>A0A652YY39</accession>
<organism evidence="7">
    <name type="scientific">Nocardia globerula</name>
    <dbReference type="NCBI Taxonomy" id="1818"/>
    <lineage>
        <taxon>Bacteria</taxon>
        <taxon>Bacillati</taxon>
        <taxon>Actinomycetota</taxon>
        <taxon>Actinomycetes</taxon>
        <taxon>Mycobacteriales</taxon>
        <taxon>Nocardiaceae</taxon>
        <taxon>Nocardia</taxon>
    </lineage>
</organism>
<dbReference type="SUPFAM" id="SSF46689">
    <property type="entry name" value="Homeodomain-like"/>
    <property type="match status" value="1"/>
</dbReference>
<evidence type="ECO:0000256" key="1">
    <source>
        <dbReference type="ARBA" id="ARBA00023015"/>
    </source>
</evidence>
<dbReference type="PANTHER" id="PTHR30055:SF148">
    <property type="entry name" value="TETR-FAMILY TRANSCRIPTIONAL REGULATOR"/>
    <property type="match status" value="1"/>
</dbReference>
<protein>
    <submittedName>
        <fullName evidence="7">TetR family transcriptional regulator</fullName>
    </submittedName>
</protein>
<dbReference type="InterPro" id="IPR036271">
    <property type="entry name" value="Tet_transcr_reg_TetR-rel_C_sf"/>
</dbReference>
<keyword evidence="3" id="KW-0804">Transcription</keyword>
<dbReference type="GO" id="GO:0003700">
    <property type="term" value="F:DNA-binding transcription factor activity"/>
    <property type="evidence" value="ECO:0007669"/>
    <property type="project" value="TreeGrafter"/>
</dbReference>
<feature type="region of interest" description="Disordered" evidence="5">
    <location>
        <begin position="1"/>
        <end position="20"/>
    </location>
</feature>
<comment type="caution">
    <text evidence="7">The sequence shown here is derived from an EMBL/GenBank/DDBJ whole genome shotgun (WGS) entry which is preliminary data.</text>
</comment>
<evidence type="ECO:0000256" key="4">
    <source>
        <dbReference type="PROSITE-ProRule" id="PRU00335"/>
    </source>
</evidence>
<keyword evidence="2 4" id="KW-0238">DNA-binding</keyword>
<reference evidence="7" key="1">
    <citation type="submission" date="2019-07" db="EMBL/GenBank/DDBJ databases">
        <title>Genomic Encyclopedia of Type Strains, Phase IV (KMG-IV): sequencing the most valuable type-strain genomes for metagenomic binning, comparative biology and taxonomic classification.</title>
        <authorList>
            <person name="Goeker M."/>
        </authorList>
    </citation>
    <scope>NUCLEOTIDE SEQUENCE</scope>
    <source>
        <strain evidence="7">DSM 44596</strain>
    </source>
</reference>
<evidence type="ECO:0000256" key="2">
    <source>
        <dbReference type="ARBA" id="ARBA00023125"/>
    </source>
</evidence>
<sequence length="206" mass="22497">MILENVTTPETPRGPGRPRDTAVEEAVLTATIELLTEFPSADEVTIAAITTRSGISRAAIYRRWSSREELLAAALDSVRSEVKTTFTGDLRVDLANSFAVGMVDVTGASGDLVRKRIVLGLQNDKVREASWQQHVSRRRVHLTEAMSEAQAAGTLDSSVDTDVLIDLIVGMSYYQFVVRGPSTADGADDRVRAAIELLWRGVQPRD</sequence>
<dbReference type="InterPro" id="IPR009057">
    <property type="entry name" value="Homeodomain-like_sf"/>
</dbReference>
<evidence type="ECO:0000313" key="7">
    <source>
        <dbReference type="EMBL" id="TYQ08390.1"/>
    </source>
</evidence>
<keyword evidence="1" id="KW-0805">Transcription regulation</keyword>
<proteinExistence type="predicted"/>
<dbReference type="InterPro" id="IPR011075">
    <property type="entry name" value="TetR_C"/>
</dbReference>
<evidence type="ECO:0000256" key="3">
    <source>
        <dbReference type="ARBA" id="ARBA00023163"/>
    </source>
</evidence>
<dbReference type="Gene3D" id="1.10.357.10">
    <property type="entry name" value="Tetracycline Repressor, domain 2"/>
    <property type="match status" value="1"/>
</dbReference>
<dbReference type="SUPFAM" id="SSF48498">
    <property type="entry name" value="Tetracyclin repressor-like, C-terminal domain"/>
    <property type="match status" value="1"/>
</dbReference>
<dbReference type="PROSITE" id="PS50977">
    <property type="entry name" value="HTH_TETR_2"/>
    <property type="match status" value="1"/>
</dbReference>
<name>A0A652YY39_NOCGL</name>
<dbReference type="Pfam" id="PF00440">
    <property type="entry name" value="TetR_N"/>
    <property type="match status" value="1"/>
</dbReference>
<dbReference type="GO" id="GO:0000976">
    <property type="term" value="F:transcription cis-regulatory region binding"/>
    <property type="evidence" value="ECO:0007669"/>
    <property type="project" value="TreeGrafter"/>
</dbReference>
<dbReference type="PANTHER" id="PTHR30055">
    <property type="entry name" value="HTH-TYPE TRANSCRIPTIONAL REGULATOR RUTR"/>
    <property type="match status" value="1"/>
</dbReference>
<evidence type="ECO:0000256" key="5">
    <source>
        <dbReference type="SAM" id="MobiDB-lite"/>
    </source>
</evidence>
<dbReference type="InterPro" id="IPR001647">
    <property type="entry name" value="HTH_TetR"/>
</dbReference>